<dbReference type="Pfam" id="PF22513">
    <property type="entry name" value="FitA-like_RHH"/>
    <property type="match status" value="1"/>
</dbReference>
<evidence type="ECO:0000313" key="3">
    <source>
        <dbReference type="Proteomes" id="UP000032515"/>
    </source>
</evidence>
<dbReference type="AlphaFoldDB" id="A0A0D7ECS2"/>
<evidence type="ECO:0000313" key="2">
    <source>
        <dbReference type="EMBL" id="KIZ38295.1"/>
    </source>
</evidence>
<comment type="caution">
    <text evidence="2">The sequence shown here is derived from an EMBL/GenBank/DDBJ whole genome shotgun (WGS) entry which is preliminary data.</text>
</comment>
<evidence type="ECO:0000259" key="1">
    <source>
        <dbReference type="Pfam" id="PF22513"/>
    </source>
</evidence>
<reference evidence="2 3" key="1">
    <citation type="submission" date="2014-11" db="EMBL/GenBank/DDBJ databases">
        <title>Genomics and ecophysiology of heterotrophic nitrogen fixing bacteria isolated from estuarine surface water.</title>
        <authorList>
            <person name="Bentzon-Tilia M."/>
            <person name="Severin I."/>
            <person name="Hansen L.H."/>
            <person name="Riemann L."/>
        </authorList>
    </citation>
    <scope>NUCLEOTIDE SEQUENCE [LARGE SCALE GENOMIC DNA]</scope>
    <source>
        <strain evidence="2 3">BAL398</strain>
    </source>
</reference>
<feature type="domain" description="Antitoxin FitA-like ribbon-helix-helix" evidence="1">
    <location>
        <begin position="6"/>
        <end position="44"/>
    </location>
</feature>
<dbReference type="PATRIC" id="fig|1076.23.peg.5483"/>
<name>A0A0D7ECS2_RHOPL</name>
<protein>
    <submittedName>
        <fullName evidence="2">Plasmid stabilization protein</fullName>
    </submittedName>
</protein>
<dbReference type="SUPFAM" id="SSF47598">
    <property type="entry name" value="Ribbon-helix-helix"/>
    <property type="match status" value="1"/>
</dbReference>
<accession>A0A0D7ECS2</accession>
<dbReference type="InterPro" id="IPR053853">
    <property type="entry name" value="FitA-like_RHH"/>
</dbReference>
<dbReference type="GO" id="GO:0006355">
    <property type="term" value="P:regulation of DNA-templated transcription"/>
    <property type="evidence" value="ECO:0007669"/>
    <property type="project" value="InterPro"/>
</dbReference>
<sequence length="86" mass="9540">MEAGMAVMTIRNIDDAIKKRLRVRAAINGRSMEDEARDILRAALSTDAPRTRNLAQVIHKRFAALGGVDLPGTRREAIRQPPDFGE</sequence>
<dbReference type="InterPro" id="IPR013321">
    <property type="entry name" value="Arc_rbn_hlx_hlx"/>
</dbReference>
<proteinExistence type="predicted"/>
<dbReference type="InterPro" id="IPR010985">
    <property type="entry name" value="Ribbon_hlx_hlx"/>
</dbReference>
<dbReference type="OrthoDB" id="2389872at2"/>
<dbReference type="Proteomes" id="UP000032515">
    <property type="component" value="Unassembled WGS sequence"/>
</dbReference>
<gene>
    <name evidence="2" type="ORF">OO17_22965</name>
</gene>
<dbReference type="Gene3D" id="1.10.1220.10">
    <property type="entry name" value="Met repressor-like"/>
    <property type="match status" value="1"/>
</dbReference>
<organism evidence="2 3">
    <name type="scientific">Rhodopseudomonas palustris</name>
    <dbReference type="NCBI Taxonomy" id="1076"/>
    <lineage>
        <taxon>Bacteria</taxon>
        <taxon>Pseudomonadati</taxon>
        <taxon>Pseudomonadota</taxon>
        <taxon>Alphaproteobacteria</taxon>
        <taxon>Hyphomicrobiales</taxon>
        <taxon>Nitrobacteraceae</taxon>
        <taxon>Rhodopseudomonas</taxon>
    </lineage>
</organism>
<dbReference type="EMBL" id="JXXE01000507">
    <property type="protein sequence ID" value="KIZ38295.1"/>
    <property type="molecule type" value="Genomic_DNA"/>
</dbReference>